<evidence type="ECO:0000313" key="2">
    <source>
        <dbReference type="Proteomes" id="UP000190150"/>
    </source>
</evidence>
<accession>A0A1T5GJ34</accession>
<proteinExistence type="predicted"/>
<dbReference type="AlphaFoldDB" id="A0A1T5GJ34"/>
<sequence>MNRLITTIGLILFGLTVFCCQSCSSQLLEEDFVKVSKSDILNLERGKLIDWSNSDSSVIMRHMFKDLDFLADYVMYSAIEVRHNLDTTYYLRQVSTNEWPVIVGDLFYILSKSNMGITGWHEVHKYGSRRMDYDSVQWKKTLLERKDIAYQHAKINSLSYGTYKLQGADLVKVKLTDNPFVNRDRDIYGIFYVTEPGTGPAYLLNMDSVSRLLLSTAPPKKIKAVYIKD</sequence>
<protein>
    <submittedName>
        <fullName evidence="1">Uncharacterized protein</fullName>
    </submittedName>
</protein>
<dbReference type="EMBL" id="FUZF01000026">
    <property type="protein sequence ID" value="SKC08347.1"/>
    <property type="molecule type" value="Genomic_DNA"/>
</dbReference>
<dbReference type="OrthoDB" id="701625at2"/>
<dbReference type="Proteomes" id="UP000190150">
    <property type="component" value="Unassembled WGS sequence"/>
</dbReference>
<gene>
    <name evidence="1" type="ORF">SAMN05660841_04113</name>
</gene>
<name>A0A1T5GJ34_9SPHI</name>
<reference evidence="2" key="1">
    <citation type="submission" date="2017-02" db="EMBL/GenBank/DDBJ databases">
        <authorList>
            <person name="Varghese N."/>
            <person name="Submissions S."/>
        </authorList>
    </citation>
    <scope>NUCLEOTIDE SEQUENCE [LARGE SCALE GENOMIC DNA]</scope>
    <source>
        <strain evidence="2">DSM 24091</strain>
    </source>
</reference>
<organism evidence="1 2">
    <name type="scientific">Sphingobacterium nematocida</name>
    <dbReference type="NCBI Taxonomy" id="1513896"/>
    <lineage>
        <taxon>Bacteria</taxon>
        <taxon>Pseudomonadati</taxon>
        <taxon>Bacteroidota</taxon>
        <taxon>Sphingobacteriia</taxon>
        <taxon>Sphingobacteriales</taxon>
        <taxon>Sphingobacteriaceae</taxon>
        <taxon>Sphingobacterium</taxon>
    </lineage>
</organism>
<dbReference type="STRING" id="1513896.SAMN05660841_04113"/>
<evidence type="ECO:0000313" key="1">
    <source>
        <dbReference type="EMBL" id="SKC08347.1"/>
    </source>
</evidence>
<keyword evidence="2" id="KW-1185">Reference proteome</keyword>
<dbReference type="RefSeq" id="WP_139375429.1">
    <property type="nucleotide sequence ID" value="NZ_FUZF01000026.1"/>
</dbReference>